<dbReference type="PANTHER" id="PTHR12372">
    <property type="entry name" value="PECANEX"/>
    <property type="match status" value="1"/>
</dbReference>
<evidence type="ECO:0000256" key="6">
    <source>
        <dbReference type="RuleBase" id="RU367089"/>
    </source>
</evidence>
<feature type="transmembrane region" description="Helical" evidence="6">
    <location>
        <begin position="239"/>
        <end position="261"/>
    </location>
</feature>
<feature type="compositionally biased region" description="Polar residues" evidence="7">
    <location>
        <begin position="836"/>
        <end position="849"/>
    </location>
</feature>
<feature type="region of interest" description="Disordered" evidence="7">
    <location>
        <begin position="828"/>
        <end position="878"/>
    </location>
</feature>
<dbReference type="EMBL" id="JAIWYP010000003">
    <property type="protein sequence ID" value="KAH3845516.1"/>
    <property type="molecule type" value="Genomic_DNA"/>
</dbReference>
<evidence type="ECO:0000256" key="2">
    <source>
        <dbReference type="ARBA" id="ARBA00010170"/>
    </source>
</evidence>
<keyword evidence="10" id="KW-1185">Reference proteome</keyword>
<dbReference type="Proteomes" id="UP000828390">
    <property type="component" value="Unassembled WGS sequence"/>
</dbReference>
<feature type="transmembrane region" description="Helical" evidence="6">
    <location>
        <begin position="73"/>
        <end position="94"/>
    </location>
</feature>
<evidence type="ECO:0000256" key="1">
    <source>
        <dbReference type="ARBA" id="ARBA00004141"/>
    </source>
</evidence>
<dbReference type="OrthoDB" id="5979286at2759"/>
<evidence type="ECO:0000313" key="9">
    <source>
        <dbReference type="EMBL" id="KAH3845516.1"/>
    </source>
</evidence>
<evidence type="ECO:0000256" key="4">
    <source>
        <dbReference type="ARBA" id="ARBA00022989"/>
    </source>
</evidence>
<feature type="transmembrane region" description="Helical" evidence="6">
    <location>
        <begin position="530"/>
        <end position="556"/>
    </location>
</feature>
<comment type="caution">
    <text evidence="9">The sequence shown here is derived from an EMBL/GenBank/DDBJ whole genome shotgun (WGS) entry which is preliminary data.</text>
</comment>
<evidence type="ECO:0000256" key="7">
    <source>
        <dbReference type="SAM" id="MobiDB-lite"/>
    </source>
</evidence>
<protein>
    <recommendedName>
        <fullName evidence="6">Pecanex-like protein</fullName>
    </recommendedName>
</protein>
<evidence type="ECO:0000256" key="3">
    <source>
        <dbReference type="ARBA" id="ARBA00022692"/>
    </source>
</evidence>
<dbReference type="PANTHER" id="PTHR12372:SF6">
    <property type="entry name" value="PECANEX-LIKE PROTEIN 4"/>
    <property type="match status" value="1"/>
</dbReference>
<feature type="transmembrane region" description="Helical" evidence="6">
    <location>
        <begin position="591"/>
        <end position="617"/>
    </location>
</feature>
<dbReference type="InterPro" id="IPR007735">
    <property type="entry name" value="Pecanex_C"/>
</dbReference>
<feature type="domain" description="Pecanex C-terminal" evidence="8">
    <location>
        <begin position="1071"/>
        <end position="1238"/>
    </location>
</feature>
<gene>
    <name evidence="9" type="ORF">DPMN_087797</name>
</gene>
<feature type="transmembrane region" description="Helical" evidence="6">
    <location>
        <begin position="299"/>
        <end position="325"/>
    </location>
</feature>
<feature type="transmembrane region" description="Helical" evidence="6">
    <location>
        <begin position="142"/>
        <end position="161"/>
    </location>
</feature>
<organism evidence="9 10">
    <name type="scientific">Dreissena polymorpha</name>
    <name type="common">Zebra mussel</name>
    <name type="synonym">Mytilus polymorpha</name>
    <dbReference type="NCBI Taxonomy" id="45954"/>
    <lineage>
        <taxon>Eukaryota</taxon>
        <taxon>Metazoa</taxon>
        <taxon>Spiralia</taxon>
        <taxon>Lophotrochozoa</taxon>
        <taxon>Mollusca</taxon>
        <taxon>Bivalvia</taxon>
        <taxon>Autobranchia</taxon>
        <taxon>Heteroconchia</taxon>
        <taxon>Euheterodonta</taxon>
        <taxon>Imparidentia</taxon>
        <taxon>Neoheterodontei</taxon>
        <taxon>Myida</taxon>
        <taxon>Dreissenoidea</taxon>
        <taxon>Dreissenidae</taxon>
        <taxon>Dreissena</taxon>
    </lineage>
</organism>
<dbReference type="GO" id="GO:0016020">
    <property type="term" value="C:membrane"/>
    <property type="evidence" value="ECO:0007669"/>
    <property type="project" value="UniProtKB-SubCell"/>
</dbReference>
<reference evidence="9" key="2">
    <citation type="submission" date="2020-11" db="EMBL/GenBank/DDBJ databases">
        <authorList>
            <person name="McCartney M.A."/>
            <person name="Auch B."/>
            <person name="Kono T."/>
            <person name="Mallez S."/>
            <person name="Becker A."/>
            <person name="Gohl D.M."/>
            <person name="Silverstein K.A.T."/>
            <person name="Koren S."/>
            <person name="Bechman K.B."/>
            <person name="Herman A."/>
            <person name="Abrahante J.E."/>
            <person name="Garbe J."/>
        </authorList>
    </citation>
    <scope>NUCLEOTIDE SEQUENCE</scope>
    <source>
        <strain evidence="9">Duluth1</strain>
        <tissue evidence="9">Whole animal</tissue>
    </source>
</reference>
<evidence type="ECO:0000313" key="10">
    <source>
        <dbReference type="Proteomes" id="UP000828390"/>
    </source>
</evidence>
<comment type="subcellular location">
    <subcellularLocation>
        <location evidence="1 6">Membrane</location>
        <topology evidence="1 6">Multi-pass membrane protein</topology>
    </subcellularLocation>
</comment>
<feature type="transmembrane region" description="Helical" evidence="6">
    <location>
        <begin position="267"/>
        <end position="287"/>
    </location>
</feature>
<dbReference type="Pfam" id="PF05041">
    <property type="entry name" value="Pecanex_C"/>
    <property type="match status" value="1"/>
</dbReference>
<name>A0A9D4KUZ7_DREPO</name>
<evidence type="ECO:0000256" key="5">
    <source>
        <dbReference type="ARBA" id="ARBA00023136"/>
    </source>
</evidence>
<feature type="transmembrane region" description="Helical" evidence="6">
    <location>
        <begin position="209"/>
        <end position="227"/>
    </location>
</feature>
<feature type="transmembrane region" description="Helical" evidence="6">
    <location>
        <begin position="451"/>
        <end position="480"/>
    </location>
</feature>
<comment type="similarity">
    <text evidence="2 6">Belongs to the pecanex family.</text>
</comment>
<feature type="region of interest" description="Disordered" evidence="7">
    <location>
        <begin position="900"/>
        <end position="926"/>
    </location>
</feature>
<evidence type="ECO:0000259" key="8">
    <source>
        <dbReference type="Pfam" id="PF05041"/>
    </source>
</evidence>
<feature type="transmembrane region" description="Helical" evidence="6">
    <location>
        <begin position="38"/>
        <end position="61"/>
    </location>
</feature>
<dbReference type="InterPro" id="IPR039797">
    <property type="entry name" value="Pecanex"/>
</dbReference>
<accession>A0A9D4KUZ7</accession>
<keyword evidence="4 6" id="KW-1133">Transmembrane helix</keyword>
<keyword evidence="5 6" id="KW-0472">Membrane</keyword>
<feature type="transmembrane region" description="Helical" evidence="6">
    <location>
        <begin position="168"/>
        <end position="189"/>
    </location>
</feature>
<sequence length="1246" mass="139151">MGTGVPLLNEYKREFVAKRFPQTVLGGLKLRVGYNAPVYVYVSQLMVFIVPFLLGGGFTLLVELEAMGKYTAVYVYGGLMAAYVLLIQLISHIVQASHPTDLPMMKKKKSLLSEEDEVDFISCCDPDTVKFIIPPKKYKVNILVHALLAGPMCGLGLLYLLPSTMDSLYGNTGGTVVLFILGWFALLVAQYPLTTVALPETATYRTTDILELGAVSRAFYVYVLIMFDLIHRFHDSNFLLTNQVLHVFFVCLPVFWTLGVLSPVDAFLLYLLEQAHVFLFGGSYMASDLRLITFCVLSTGVYLGAFYISSCLGTILISSLAGYLLSTDLGGLGSQLWALLNRNRVSAVRDWAPVRNGSPVKKFLWKWGVLEIVYHTVMLAVVGVVAGLVNSKSQTISSSSWKILGYCIIGVCVFEKVVRDLQGVFICFGLWRNPLFPPSLSSGTLKGRKKMLLTLGIIRRIVVNWAGPLLMLAYLCLVIIANGEDTKSVSATRHLDHATSVWYIFGVVRVYRAIWQHTVHSLLELSISHLVLVTMTTNTTVLQWGIPILAMLVSLCRDRLYNFSDKLYFYLTLLISSWTDKKQRRSSTVPIIIVSVILFPLVLGIIAVASALAIPLLPLFTLPMVLFSFPRPLRSWPEEVGASANNCPDTNFYKQLAPELSRALSSGFANGSLGEPSPGNHYLVRYQDRLVWIVVLERGATYCVLNIKGLELQETSCHTVEAARIDEIFENALELREGCSRMMGKINEYPLHTLTPADVSYIETFSDARNVLTGIIDTPNATEDTMKAFLKSLVWIVLKYVKGNHKIKANKLKGESVVTEKQNVVKTEKHELKELSGNNNTSNSLQSTKKVPLEPLDLGFEDKPESPPPPPYQATVAKQKKMVSSWGSLASFTDSIFSEDEGAGKKKSSRTPANGNKHVGGKRTKSPDIEDLFDEFNIGMPAFDVTKPNPQVQNKFGSKSYGNSIYRPQTNLAGSPDYKSPFSSQLSIPHEWRELPLDTSQISRHVSKFPVDWYKYVLSCVDLTCENVPKDQVLKDVVNDDTLRNCYAQLIMACYSIFESQGYSGASFLYKSYMGEVSVNAMWDWLGEHTDLQALVKKAFRYGFKLMIDQMLLGEFSTDADWREALEEYDTGWYIGVEREQDWTTAILNQTPNMFSMGHNTQQSTYNSRTLTLQSMPVSIGRLNPEAVRGQWANLGLELLYMTNDDEERYSIQAHPVLLRNLTVQAADPPLGYPIYSSQPISVPLA</sequence>
<keyword evidence="3 6" id="KW-0812">Transmembrane</keyword>
<reference evidence="9" key="1">
    <citation type="journal article" date="2019" name="bioRxiv">
        <title>The Genome of the Zebra Mussel, Dreissena polymorpha: A Resource for Invasive Species Research.</title>
        <authorList>
            <person name="McCartney M.A."/>
            <person name="Auch B."/>
            <person name="Kono T."/>
            <person name="Mallez S."/>
            <person name="Zhang Y."/>
            <person name="Obille A."/>
            <person name="Becker A."/>
            <person name="Abrahante J.E."/>
            <person name="Garbe J."/>
            <person name="Badalamenti J.P."/>
            <person name="Herman A."/>
            <person name="Mangelson H."/>
            <person name="Liachko I."/>
            <person name="Sullivan S."/>
            <person name="Sone E.D."/>
            <person name="Koren S."/>
            <person name="Silverstein K.A.T."/>
            <person name="Beckman K.B."/>
            <person name="Gohl D.M."/>
        </authorList>
    </citation>
    <scope>NUCLEOTIDE SEQUENCE</scope>
    <source>
        <strain evidence="9">Duluth1</strain>
        <tissue evidence="9">Whole animal</tissue>
    </source>
</reference>
<proteinExistence type="inferred from homology"/>
<feature type="transmembrane region" description="Helical" evidence="6">
    <location>
        <begin position="372"/>
        <end position="391"/>
    </location>
</feature>
<dbReference type="AlphaFoldDB" id="A0A9D4KUZ7"/>